<reference evidence="1" key="1">
    <citation type="submission" date="2014-09" db="EMBL/GenBank/DDBJ databases">
        <authorList>
            <person name="Magalhaes I.L.F."/>
            <person name="Oliveira U."/>
            <person name="Santos F.R."/>
            <person name="Vidigal T.H.D.A."/>
            <person name="Brescovit A.D."/>
            <person name="Santos A.J."/>
        </authorList>
    </citation>
    <scope>NUCLEOTIDE SEQUENCE</scope>
    <source>
        <tissue evidence="1">Shoot tissue taken approximately 20 cm above the soil surface</tissue>
    </source>
</reference>
<proteinExistence type="predicted"/>
<dbReference type="EMBL" id="GBRH01204552">
    <property type="protein sequence ID" value="JAD93343.1"/>
    <property type="molecule type" value="Transcribed_RNA"/>
</dbReference>
<name>A0A0A9TZQ3_ARUDO</name>
<dbReference type="AlphaFoldDB" id="A0A0A9TZQ3"/>
<protein>
    <submittedName>
        <fullName evidence="1">Uncharacterized protein</fullName>
    </submittedName>
</protein>
<reference evidence="1" key="2">
    <citation type="journal article" date="2015" name="Data Brief">
        <title>Shoot transcriptome of the giant reed, Arundo donax.</title>
        <authorList>
            <person name="Barrero R.A."/>
            <person name="Guerrero F.D."/>
            <person name="Moolhuijzen P."/>
            <person name="Goolsby J.A."/>
            <person name="Tidwell J."/>
            <person name="Bellgard S.E."/>
            <person name="Bellgard M.I."/>
        </authorList>
    </citation>
    <scope>NUCLEOTIDE SEQUENCE</scope>
    <source>
        <tissue evidence="1">Shoot tissue taken approximately 20 cm above the soil surface</tissue>
    </source>
</reference>
<evidence type="ECO:0000313" key="1">
    <source>
        <dbReference type="EMBL" id="JAD93343.1"/>
    </source>
</evidence>
<organism evidence="1">
    <name type="scientific">Arundo donax</name>
    <name type="common">Giant reed</name>
    <name type="synonym">Donax arundinaceus</name>
    <dbReference type="NCBI Taxonomy" id="35708"/>
    <lineage>
        <taxon>Eukaryota</taxon>
        <taxon>Viridiplantae</taxon>
        <taxon>Streptophyta</taxon>
        <taxon>Embryophyta</taxon>
        <taxon>Tracheophyta</taxon>
        <taxon>Spermatophyta</taxon>
        <taxon>Magnoliopsida</taxon>
        <taxon>Liliopsida</taxon>
        <taxon>Poales</taxon>
        <taxon>Poaceae</taxon>
        <taxon>PACMAD clade</taxon>
        <taxon>Arundinoideae</taxon>
        <taxon>Arundineae</taxon>
        <taxon>Arundo</taxon>
    </lineage>
</organism>
<sequence length="30" mass="3665">MKIRNGTVANFQPSWFKNGTIIFFNFLYYF</sequence>
<accession>A0A0A9TZQ3</accession>